<comment type="caution">
    <text evidence="1">The sequence shown here is derived from an EMBL/GenBank/DDBJ whole genome shotgun (WGS) entry which is preliminary data.</text>
</comment>
<organism evidence="1 2">
    <name type="scientific">Neophaeococcomyces mojaviensis</name>
    <dbReference type="NCBI Taxonomy" id="3383035"/>
    <lineage>
        <taxon>Eukaryota</taxon>
        <taxon>Fungi</taxon>
        <taxon>Dikarya</taxon>
        <taxon>Ascomycota</taxon>
        <taxon>Pezizomycotina</taxon>
        <taxon>Eurotiomycetes</taxon>
        <taxon>Chaetothyriomycetidae</taxon>
        <taxon>Chaetothyriales</taxon>
        <taxon>Chaetothyriales incertae sedis</taxon>
        <taxon>Neophaeococcomyces</taxon>
    </lineage>
</organism>
<proteinExistence type="predicted"/>
<protein>
    <submittedName>
        <fullName evidence="1">Uncharacterized protein</fullName>
    </submittedName>
</protein>
<dbReference type="Proteomes" id="UP001172386">
    <property type="component" value="Unassembled WGS sequence"/>
</dbReference>
<name>A0ACC3AAJ7_9EURO</name>
<evidence type="ECO:0000313" key="2">
    <source>
        <dbReference type="Proteomes" id="UP001172386"/>
    </source>
</evidence>
<reference evidence="1" key="1">
    <citation type="submission" date="2022-10" db="EMBL/GenBank/DDBJ databases">
        <title>Culturing micro-colonial fungi from biological soil crusts in the Mojave desert and describing Neophaeococcomyces mojavensis, and introducing the new genera and species Taxawa tesnikishii.</title>
        <authorList>
            <person name="Kurbessoian T."/>
            <person name="Stajich J.E."/>
        </authorList>
    </citation>
    <scope>NUCLEOTIDE SEQUENCE</scope>
    <source>
        <strain evidence="1">JES_112</strain>
    </source>
</reference>
<accession>A0ACC3AAJ7</accession>
<evidence type="ECO:0000313" key="1">
    <source>
        <dbReference type="EMBL" id="KAJ9658405.1"/>
    </source>
</evidence>
<gene>
    <name evidence="1" type="ORF">H2198_003689</name>
</gene>
<sequence length="243" mass="26429">MNVLGICTSSQLPIVSNTLKSIGALIDDLCTGSDARDTTIVACCSRAFFLEQLLAYVHRINVLAPPKDGAENSDNDDQDVSKAMYSNLEVAMPSTPALLQPTLKILAMSSRTKLVFCPSIPSFRGYMSTLPARPSPQTNDPQPKVVVLDMLALHHGTSEFTVQGLSRSFSLLALVNHSVGGNMQVVECIDDDNPSDNERGPRLWNTEVPLLSGSVKIGEAGQGWATRTISIRKAAQRWFHFKD</sequence>
<dbReference type="EMBL" id="JAPDRQ010000051">
    <property type="protein sequence ID" value="KAJ9658405.1"/>
    <property type="molecule type" value="Genomic_DNA"/>
</dbReference>
<keyword evidence="2" id="KW-1185">Reference proteome</keyword>